<evidence type="ECO:0000313" key="7">
    <source>
        <dbReference type="EMBL" id="CAF1339105.1"/>
    </source>
</evidence>
<comment type="caution">
    <text evidence="7">The sequence shown here is derived from an EMBL/GenBank/DDBJ whole genome shotgun (WGS) entry which is preliminary data.</text>
</comment>
<dbReference type="PANTHER" id="PTHR12974:SF36">
    <property type="entry name" value="POLYNUCLEOTIDE ADENYLYLTRANSFERASE"/>
    <property type="match status" value="1"/>
</dbReference>
<gene>
    <name evidence="7" type="ORF">GPM918_LOCUS30340</name>
    <name evidence="6" type="ORF">OVA965_LOCUS26323</name>
    <name evidence="9" type="ORF">SRO942_LOCUS30950</name>
    <name evidence="8" type="ORF">TMI583_LOCUS27064</name>
</gene>
<dbReference type="AlphaFoldDB" id="A0A815GJJ7"/>
<protein>
    <recommendedName>
        <fullName evidence="2">polynucleotide adenylyltransferase</fullName>
        <ecNumber evidence="2">2.7.7.19</ecNumber>
    </recommendedName>
</protein>
<proteinExistence type="inferred from homology"/>
<evidence type="ECO:0000256" key="2">
    <source>
        <dbReference type="ARBA" id="ARBA00012388"/>
    </source>
</evidence>
<dbReference type="EMBL" id="CAJNOK010016790">
    <property type="protein sequence ID" value="CAF1252024.1"/>
    <property type="molecule type" value="Genomic_DNA"/>
</dbReference>
<comment type="similarity">
    <text evidence="1">Belongs to the TENT family.</text>
</comment>
<dbReference type="GO" id="GO:0048255">
    <property type="term" value="P:mRNA stabilization"/>
    <property type="evidence" value="ECO:0007669"/>
    <property type="project" value="TreeGrafter"/>
</dbReference>
<dbReference type="Proteomes" id="UP000677228">
    <property type="component" value="Unassembled WGS sequence"/>
</dbReference>
<keyword evidence="10" id="KW-1185">Reference proteome</keyword>
<comment type="catalytic activity">
    <reaction evidence="4">
        <text>RNA(n) + ATP = RNA(n)-3'-adenine ribonucleotide + diphosphate</text>
        <dbReference type="Rhea" id="RHEA:11332"/>
        <dbReference type="Rhea" id="RHEA-COMP:14527"/>
        <dbReference type="Rhea" id="RHEA-COMP:17347"/>
        <dbReference type="ChEBI" id="CHEBI:30616"/>
        <dbReference type="ChEBI" id="CHEBI:33019"/>
        <dbReference type="ChEBI" id="CHEBI:140395"/>
        <dbReference type="ChEBI" id="CHEBI:173115"/>
        <dbReference type="EC" id="2.7.7.19"/>
    </reaction>
    <physiologicalReaction direction="left-to-right" evidence="4">
        <dbReference type="Rhea" id="RHEA:11333"/>
    </physiologicalReaction>
</comment>
<dbReference type="OrthoDB" id="10024423at2759"/>
<dbReference type="PANTHER" id="PTHR12974">
    <property type="entry name" value="PRION-LIKE- Q/N-RICH -DOMAIN-BEARING PROTEIN PROTEIN 44"/>
    <property type="match status" value="1"/>
</dbReference>
<dbReference type="SMART" id="SM01153">
    <property type="entry name" value="DUF1693"/>
    <property type="match status" value="1"/>
</dbReference>
<dbReference type="Proteomes" id="UP000681722">
    <property type="component" value="Unassembled WGS sequence"/>
</dbReference>
<evidence type="ECO:0000313" key="9">
    <source>
        <dbReference type="EMBL" id="CAF4198484.1"/>
    </source>
</evidence>
<evidence type="ECO:0000313" key="6">
    <source>
        <dbReference type="EMBL" id="CAF1252024.1"/>
    </source>
</evidence>
<dbReference type="EMBL" id="CAJOBC010057619">
    <property type="protein sequence ID" value="CAF4198484.1"/>
    <property type="molecule type" value="Genomic_DNA"/>
</dbReference>
<name>A0A815GJJ7_9BILA</name>
<evidence type="ECO:0000256" key="5">
    <source>
        <dbReference type="SAM" id="MobiDB-lite"/>
    </source>
</evidence>
<dbReference type="Proteomes" id="UP000663829">
    <property type="component" value="Unassembled WGS sequence"/>
</dbReference>
<dbReference type="InterPro" id="IPR012937">
    <property type="entry name" value="TET5"/>
</dbReference>
<feature type="region of interest" description="Disordered" evidence="5">
    <location>
        <begin position="612"/>
        <end position="644"/>
    </location>
</feature>
<evidence type="ECO:0000256" key="1">
    <source>
        <dbReference type="ARBA" id="ARBA00007631"/>
    </source>
</evidence>
<evidence type="ECO:0000256" key="3">
    <source>
        <dbReference type="ARBA" id="ARBA00022679"/>
    </source>
</evidence>
<feature type="compositionally biased region" description="Low complexity" evidence="5">
    <location>
        <begin position="619"/>
        <end position="644"/>
    </location>
</feature>
<evidence type="ECO:0000256" key="4">
    <source>
        <dbReference type="ARBA" id="ARBA00047933"/>
    </source>
</evidence>
<accession>A0A815GJJ7</accession>
<dbReference type="GO" id="GO:1990817">
    <property type="term" value="F:poly(A) RNA polymerase activity"/>
    <property type="evidence" value="ECO:0007669"/>
    <property type="project" value="UniProtKB-EC"/>
</dbReference>
<dbReference type="Proteomes" id="UP000682733">
    <property type="component" value="Unassembled WGS sequence"/>
</dbReference>
<dbReference type="GO" id="GO:0003723">
    <property type="term" value="F:RNA binding"/>
    <property type="evidence" value="ECO:0007669"/>
    <property type="project" value="TreeGrafter"/>
</dbReference>
<keyword evidence="3" id="KW-0808">Transferase</keyword>
<evidence type="ECO:0000313" key="8">
    <source>
        <dbReference type="EMBL" id="CAF4059246.1"/>
    </source>
</evidence>
<evidence type="ECO:0000313" key="10">
    <source>
        <dbReference type="Proteomes" id="UP000663829"/>
    </source>
</evidence>
<dbReference type="EC" id="2.7.7.19" evidence="2"/>
<organism evidence="7 10">
    <name type="scientific">Didymodactylos carnosus</name>
    <dbReference type="NCBI Taxonomy" id="1234261"/>
    <lineage>
        <taxon>Eukaryota</taxon>
        <taxon>Metazoa</taxon>
        <taxon>Spiralia</taxon>
        <taxon>Gnathifera</taxon>
        <taxon>Rotifera</taxon>
        <taxon>Eurotatoria</taxon>
        <taxon>Bdelloidea</taxon>
        <taxon>Philodinida</taxon>
        <taxon>Philodinidae</taxon>
        <taxon>Didymodactylos</taxon>
    </lineage>
</organism>
<sequence>MHNNNNRNNSNRRNNCSCRITTNNNTNNNNSSCVVQMSTTSSSSTLLLPLNKIQLTNEQTDKLKTLVDRPISIYPTQSSQTHYPQLSIIPKDFIRLIKTKFLLNNIEIDSIRLNGGAASYVITTNNEFVYRDLDILFFVRSPLNSEQKTNLFSKSESHISDVWTIIKFIVCECLLSYFPNNYSDNYSHHYISSLLDTYSNKNVKITHDNDSWALLSLQNLSGQNLELKFVEKLKRQWQFSVDSFQIALDPLLSMSSTPIKQEFIFPSAKSILTKCPSISSITKTITTKNLTVQAINGLNIIKKEQVDHNEYDVDDATVQELTFGFFTPPSRSPILSALYDNNDKDEEEADKYQTYSTTLATITTISNILVNCVESTKDDEESVQNDNVKECNGDNNNLLQFHISVNENDSSDDGIVMEEEDEEDDDSIKNVLKPSSPSTICVPTMKTIIPTSNDLIIDVYSVYNDIGTAINHLNNKLISTYEPEQMRGGGLLKYCNLLARDFVPADRATLSKMEKYMCSRFFIDYKSLDEQMYILRSYIESHFDLTNYLNYHMCYLFLEYLARTITTSTVCLVKDDKSAILDHIHQSKRAYLDQYKHLSSLINNRTAIKFQQQQHHTHSSSSSASSTSSGSRSSSPQRNRSHNNNYYYHHRNQYYYTGYNNNNNNNIFYKRNQISNMNMRQQYNRFEQQDFERKCQS</sequence>
<dbReference type="Pfam" id="PF07984">
    <property type="entry name" value="NTP_transf_7"/>
    <property type="match status" value="2"/>
</dbReference>
<dbReference type="EMBL" id="CAJNOQ010014303">
    <property type="protein sequence ID" value="CAF1339105.1"/>
    <property type="molecule type" value="Genomic_DNA"/>
</dbReference>
<reference evidence="7" key="1">
    <citation type="submission" date="2021-02" db="EMBL/GenBank/DDBJ databases">
        <authorList>
            <person name="Nowell W R."/>
        </authorList>
    </citation>
    <scope>NUCLEOTIDE SEQUENCE</scope>
</reference>
<dbReference type="EMBL" id="CAJOBA010038344">
    <property type="protein sequence ID" value="CAF4059246.1"/>
    <property type="molecule type" value="Genomic_DNA"/>
</dbReference>